<comment type="caution">
    <text evidence="1">The sequence shown here is derived from an EMBL/GenBank/DDBJ whole genome shotgun (WGS) entry which is preliminary data.</text>
</comment>
<dbReference type="EMBL" id="JARBHB010000002">
    <property type="protein sequence ID" value="KAJ8892554.1"/>
    <property type="molecule type" value="Genomic_DNA"/>
</dbReference>
<proteinExistence type="predicted"/>
<reference evidence="1 2" key="1">
    <citation type="submission" date="2023-02" db="EMBL/GenBank/DDBJ databases">
        <title>LHISI_Scaffold_Assembly.</title>
        <authorList>
            <person name="Stuart O.P."/>
            <person name="Cleave R."/>
            <person name="Magrath M.J.L."/>
            <person name="Mikheyev A.S."/>
        </authorList>
    </citation>
    <scope>NUCLEOTIDE SEQUENCE [LARGE SCALE GENOMIC DNA]</scope>
    <source>
        <strain evidence="1">Daus_M_001</strain>
        <tissue evidence="1">Leg muscle</tissue>
    </source>
</reference>
<organism evidence="1 2">
    <name type="scientific">Dryococelus australis</name>
    <dbReference type="NCBI Taxonomy" id="614101"/>
    <lineage>
        <taxon>Eukaryota</taxon>
        <taxon>Metazoa</taxon>
        <taxon>Ecdysozoa</taxon>
        <taxon>Arthropoda</taxon>
        <taxon>Hexapoda</taxon>
        <taxon>Insecta</taxon>
        <taxon>Pterygota</taxon>
        <taxon>Neoptera</taxon>
        <taxon>Polyneoptera</taxon>
        <taxon>Phasmatodea</taxon>
        <taxon>Verophasmatodea</taxon>
        <taxon>Anareolatae</taxon>
        <taxon>Phasmatidae</taxon>
        <taxon>Eurycanthinae</taxon>
        <taxon>Dryococelus</taxon>
    </lineage>
</organism>
<protein>
    <submittedName>
        <fullName evidence="1">Uncharacterized protein</fullName>
    </submittedName>
</protein>
<accession>A0ABQ9I8F4</accession>
<gene>
    <name evidence="1" type="ORF">PR048_005135</name>
</gene>
<evidence type="ECO:0000313" key="2">
    <source>
        <dbReference type="Proteomes" id="UP001159363"/>
    </source>
</evidence>
<name>A0ABQ9I8F4_9NEOP</name>
<evidence type="ECO:0000313" key="1">
    <source>
        <dbReference type="EMBL" id="KAJ8892554.1"/>
    </source>
</evidence>
<dbReference type="Proteomes" id="UP001159363">
    <property type="component" value="Chromosome 2"/>
</dbReference>
<keyword evidence="2" id="KW-1185">Reference proteome</keyword>
<sequence length="112" mass="13023">MRETQKYKLNELFKLVYDDIKYDAKLTMENSTTFIDGGYLLLHVNLRQSVMFSDICTSYITYVKRCYGSRVVVFDGYGKTATRTIVAERQRMSVLQQYIYLVVSEDMAASVI</sequence>